<dbReference type="Gramene" id="MELO3C031706.2.1">
    <property type="protein sequence ID" value="MELO3C031706.2.1"/>
    <property type="gene ID" value="MELO3C031706.2"/>
</dbReference>
<protein>
    <submittedName>
        <fullName evidence="1">Uncharacterized protein</fullName>
    </submittedName>
</protein>
<name>A0A9I9ECL7_CUCME</name>
<sequence length="36" mass="3880">MFFLVKSTFQSAKSISGGTNGVANMGDILQMGDDRR</sequence>
<accession>A0A9I9ECL7</accession>
<dbReference type="EnsemblPlants" id="MELO3C031706.2.1">
    <property type="protein sequence ID" value="MELO3C031706.2.1"/>
    <property type="gene ID" value="MELO3C031706.2"/>
</dbReference>
<organism evidence="1">
    <name type="scientific">Cucumis melo</name>
    <name type="common">Muskmelon</name>
    <dbReference type="NCBI Taxonomy" id="3656"/>
    <lineage>
        <taxon>Eukaryota</taxon>
        <taxon>Viridiplantae</taxon>
        <taxon>Streptophyta</taxon>
        <taxon>Embryophyta</taxon>
        <taxon>Tracheophyta</taxon>
        <taxon>Spermatophyta</taxon>
        <taxon>Magnoliopsida</taxon>
        <taxon>eudicotyledons</taxon>
        <taxon>Gunneridae</taxon>
        <taxon>Pentapetalae</taxon>
        <taxon>rosids</taxon>
        <taxon>fabids</taxon>
        <taxon>Cucurbitales</taxon>
        <taxon>Cucurbitaceae</taxon>
        <taxon>Benincaseae</taxon>
        <taxon>Cucumis</taxon>
    </lineage>
</organism>
<evidence type="ECO:0000313" key="1">
    <source>
        <dbReference type="EnsemblPlants" id="MELO3C031706.2.1"/>
    </source>
</evidence>
<proteinExistence type="predicted"/>
<dbReference type="AlphaFoldDB" id="A0A9I9ECL7"/>
<reference evidence="1" key="1">
    <citation type="submission" date="2023-03" db="UniProtKB">
        <authorList>
            <consortium name="EnsemblPlants"/>
        </authorList>
    </citation>
    <scope>IDENTIFICATION</scope>
</reference>